<sequence length="264" mass="28845">MQFGFDWPDFIRTLFSPEGTLVISLLVLGLGILVGFLVWRASREFMRELGVPETVEGTPFERTARSLGTSTVGIVSNLAALFVYILTITIALNIAQLVNPEAYWTRFTAFLPDLFIAVFAIIIGLIAGDKARLVVSERLRSVKLPEAGVLPELVKYSIFFLAVLVALDQLGVETMALLILLAAYSFGIVFLAGLALKDLLAASAAGLYLLLTEPYSIGDEVVIGDQQGIVQEVDMFVTHVESDGKEHIIPNQQVMQSGIVRVRD</sequence>
<organism evidence="8 9">
    <name type="scientific">Haloarcula pellucida</name>
    <dbReference type="NCBI Taxonomy" id="1427151"/>
    <lineage>
        <taxon>Archaea</taxon>
        <taxon>Methanobacteriati</taxon>
        <taxon>Methanobacteriota</taxon>
        <taxon>Stenosarchaea group</taxon>
        <taxon>Halobacteria</taxon>
        <taxon>Halobacteriales</taxon>
        <taxon>Haloarculaceae</taxon>
        <taxon>Haloarcula</taxon>
    </lineage>
</organism>
<comment type="similarity">
    <text evidence="2">Belongs to the MscS (TC 1.A.23) family.</text>
</comment>
<dbReference type="EMBL" id="BMOU01000001">
    <property type="protein sequence ID" value="GGN87450.1"/>
    <property type="molecule type" value="Genomic_DNA"/>
</dbReference>
<gene>
    <name evidence="8" type="ORF">GCM10009030_06150</name>
</gene>
<keyword evidence="9" id="KW-1185">Reference proteome</keyword>
<evidence type="ECO:0000256" key="3">
    <source>
        <dbReference type="ARBA" id="ARBA00022692"/>
    </source>
</evidence>
<dbReference type="Pfam" id="PF00924">
    <property type="entry name" value="MS_channel_2nd"/>
    <property type="match status" value="1"/>
</dbReference>
<dbReference type="InterPro" id="IPR045275">
    <property type="entry name" value="MscS_archaea/bacteria_type"/>
</dbReference>
<evidence type="ECO:0000256" key="1">
    <source>
        <dbReference type="ARBA" id="ARBA00004141"/>
    </source>
</evidence>
<feature type="transmembrane region" description="Helical" evidence="6">
    <location>
        <begin position="107"/>
        <end position="128"/>
    </location>
</feature>
<dbReference type="Proteomes" id="UP000605784">
    <property type="component" value="Unassembled WGS sequence"/>
</dbReference>
<dbReference type="PANTHER" id="PTHR30221">
    <property type="entry name" value="SMALL-CONDUCTANCE MECHANOSENSITIVE CHANNEL"/>
    <property type="match status" value="1"/>
</dbReference>
<keyword evidence="4 6" id="KW-1133">Transmembrane helix</keyword>
<dbReference type="InterPro" id="IPR010920">
    <property type="entry name" value="LSM_dom_sf"/>
</dbReference>
<evidence type="ECO:0000313" key="9">
    <source>
        <dbReference type="Proteomes" id="UP000605784"/>
    </source>
</evidence>
<comment type="caution">
    <text evidence="8">The sequence shown here is derived from an EMBL/GenBank/DDBJ whole genome shotgun (WGS) entry which is preliminary data.</text>
</comment>
<dbReference type="SUPFAM" id="SSF82861">
    <property type="entry name" value="Mechanosensitive channel protein MscS (YggB), transmembrane region"/>
    <property type="match status" value="1"/>
</dbReference>
<feature type="transmembrane region" description="Helical" evidence="6">
    <location>
        <begin position="176"/>
        <end position="196"/>
    </location>
</feature>
<dbReference type="InterPro" id="IPR011014">
    <property type="entry name" value="MscS_channel_TM-2"/>
</dbReference>
<dbReference type="AlphaFoldDB" id="A0A830GGU5"/>
<dbReference type="Gene3D" id="1.10.287.1260">
    <property type="match status" value="1"/>
</dbReference>
<evidence type="ECO:0000259" key="7">
    <source>
        <dbReference type="Pfam" id="PF00924"/>
    </source>
</evidence>
<evidence type="ECO:0000256" key="6">
    <source>
        <dbReference type="SAM" id="Phobius"/>
    </source>
</evidence>
<evidence type="ECO:0000256" key="4">
    <source>
        <dbReference type="ARBA" id="ARBA00022989"/>
    </source>
</evidence>
<reference evidence="8" key="1">
    <citation type="journal article" date="2014" name="Int. J. Syst. Evol. Microbiol.">
        <title>Complete genome sequence of Corynebacterium casei LMG S-19264T (=DSM 44701T), isolated from a smear-ripened cheese.</title>
        <authorList>
            <consortium name="US DOE Joint Genome Institute (JGI-PGF)"/>
            <person name="Walter F."/>
            <person name="Albersmeier A."/>
            <person name="Kalinowski J."/>
            <person name="Ruckert C."/>
        </authorList>
    </citation>
    <scope>NUCLEOTIDE SEQUENCE</scope>
    <source>
        <strain evidence="8">JCM 17820</strain>
    </source>
</reference>
<dbReference type="PANTHER" id="PTHR30221:SF20">
    <property type="entry name" value="SMALL-CONDUCTANCE MECHANOSENSITIVE CHANNEL"/>
    <property type="match status" value="1"/>
</dbReference>
<accession>A0A830GGU5</accession>
<evidence type="ECO:0000256" key="2">
    <source>
        <dbReference type="ARBA" id="ARBA00008017"/>
    </source>
</evidence>
<dbReference type="InterPro" id="IPR006685">
    <property type="entry name" value="MscS_channel_2nd"/>
</dbReference>
<feature type="transmembrane region" description="Helical" evidence="6">
    <location>
        <begin position="149"/>
        <end position="170"/>
    </location>
</feature>
<comment type="subcellular location">
    <subcellularLocation>
        <location evidence="1">Membrane</location>
        <topology evidence="1">Multi-pass membrane protein</topology>
    </subcellularLocation>
</comment>
<reference evidence="8" key="2">
    <citation type="submission" date="2020-09" db="EMBL/GenBank/DDBJ databases">
        <authorList>
            <person name="Sun Q."/>
            <person name="Ohkuma M."/>
        </authorList>
    </citation>
    <scope>NUCLEOTIDE SEQUENCE</scope>
    <source>
        <strain evidence="8">JCM 17820</strain>
    </source>
</reference>
<evidence type="ECO:0000256" key="5">
    <source>
        <dbReference type="ARBA" id="ARBA00023136"/>
    </source>
</evidence>
<dbReference type="RefSeq" id="WP_188994435.1">
    <property type="nucleotide sequence ID" value="NZ_BMOU01000001.1"/>
</dbReference>
<dbReference type="SUPFAM" id="SSF50182">
    <property type="entry name" value="Sm-like ribonucleoproteins"/>
    <property type="match status" value="1"/>
</dbReference>
<feature type="transmembrane region" description="Helical" evidence="6">
    <location>
        <begin position="20"/>
        <end position="39"/>
    </location>
</feature>
<keyword evidence="3 6" id="KW-0812">Transmembrane</keyword>
<proteinExistence type="inferred from homology"/>
<name>A0A830GGU5_9EURY</name>
<feature type="transmembrane region" description="Helical" evidence="6">
    <location>
        <begin position="72"/>
        <end position="95"/>
    </location>
</feature>
<dbReference type="GO" id="GO:0016020">
    <property type="term" value="C:membrane"/>
    <property type="evidence" value="ECO:0007669"/>
    <property type="project" value="UniProtKB-SubCell"/>
</dbReference>
<evidence type="ECO:0000313" key="8">
    <source>
        <dbReference type="EMBL" id="GGN87450.1"/>
    </source>
</evidence>
<dbReference type="InterPro" id="IPR023408">
    <property type="entry name" value="MscS_beta-dom_sf"/>
</dbReference>
<protein>
    <submittedName>
        <fullName evidence="8">Mechanosensitive ion channel protein MscS</fullName>
    </submittedName>
</protein>
<keyword evidence="5 6" id="KW-0472">Membrane</keyword>
<feature type="domain" description="Mechanosensitive ion channel MscS" evidence="7">
    <location>
        <begin position="204"/>
        <end position="258"/>
    </location>
</feature>
<dbReference type="GO" id="GO:0008381">
    <property type="term" value="F:mechanosensitive monoatomic ion channel activity"/>
    <property type="evidence" value="ECO:0007669"/>
    <property type="project" value="InterPro"/>
</dbReference>
<dbReference type="Gene3D" id="2.30.30.60">
    <property type="match status" value="1"/>
</dbReference>